<proteinExistence type="predicted"/>
<reference evidence="2 3" key="1">
    <citation type="submission" date="2021-06" db="EMBL/GenBank/DDBJ databases">
        <title>Gemonas diversity in paddy soil.</title>
        <authorList>
            <person name="Liu G."/>
        </authorList>
    </citation>
    <scope>NUCLEOTIDE SEQUENCE [LARGE SCALE GENOMIC DNA]</scope>
    <source>
        <strain evidence="2 3">RG10</strain>
    </source>
</reference>
<dbReference type="PANTHER" id="PTHR45648">
    <property type="entry name" value="GDSL LIPASE/ACYLHYDROLASE FAMILY PROTEIN (AFU_ORTHOLOGUE AFUA_4G14700)"/>
    <property type="match status" value="1"/>
</dbReference>
<gene>
    <name evidence="2" type="ORF">KP004_14335</name>
</gene>
<dbReference type="RefSeq" id="WP_216799192.1">
    <property type="nucleotide sequence ID" value="NZ_CP076723.1"/>
</dbReference>
<sequence length="321" mass="34437">MATVLLKRRTIVEMLLALVLLLPAGWASAQTSFDRIVVFGDSLSDSGNAFALLGKANTPPYQFLDQLLVPDMPYARGGHHFTNGATWVEQLARQLSLSGNTRPAFVELGVDATNYAIGGARAHDAPGKATMTLEVTTFLNVFRGQAPPNALYVVEFGSNDIRDALEAQDPQAVIQQAVATLHANVAALYSAGARKFLVCNAPDLSLTPALLATDQVMPGAAAAAHQLSQYYNFLLDSLMSTMSSQFSDLQVVRVSFFDKLVEMVATPDDFGLSVVNTPCLNPGSPPYACNNADTFLFWDGIHPTKKVHGVIAHQALSELAK</sequence>
<accession>A0ABX8J222</accession>
<dbReference type="EMBL" id="CP076723">
    <property type="protein sequence ID" value="QWV92378.1"/>
    <property type="molecule type" value="Genomic_DNA"/>
</dbReference>
<dbReference type="Proteomes" id="UP000683557">
    <property type="component" value="Chromosome"/>
</dbReference>
<dbReference type="InterPro" id="IPR001087">
    <property type="entry name" value="GDSL"/>
</dbReference>
<evidence type="ECO:0000256" key="1">
    <source>
        <dbReference type="ARBA" id="ARBA00022801"/>
    </source>
</evidence>
<dbReference type="CDD" id="cd01846">
    <property type="entry name" value="fatty_acyltransferase_like"/>
    <property type="match status" value="1"/>
</dbReference>
<protein>
    <submittedName>
        <fullName evidence="2">SGNH/GDSL hydrolase family protein</fullName>
    </submittedName>
</protein>
<keyword evidence="1 2" id="KW-0378">Hydrolase</keyword>
<evidence type="ECO:0000313" key="2">
    <source>
        <dbReference type="EMBL" id="QWV92378.1"/>
    </source>
</evidence>
<dbReference type="InterPro" id="IPR051058">
    <property type="entry name" value="GDSL_Est/Lipase"/>
</dbReference>
<dbReference type="PANTHER" id="PTHR45648:SF22">
    <property type="entry name" value="GDSL LIPASE_ACYLHYDROLASE FAMILY PROTEIN (AFU_ORTHOLOGUE AFUA_4G14700)"/>
    <property type="match status" value="1"/>
</dbReference>
<name>A0ABX8J222_9BACT</name>
<dbReference type="GO" id="GO:0016787">
    <property type="term" value="F:hydrolase activity"/>
    <property type="evidence" value="ECO:0007669"/>
    <property type="project" value="UniProtKB-KW"/>
</dbReference>
<organism evidence="2 3">
    <name type="scientific">Geomonas oryzisoli</name>
    <dbReference type="NCBI Taxonomy" id="2847992"/>
    <lineage>
        <taxon>Bacteria</taxon>
        <taxon>Pseudomonadati</taxon>
        <taxon>Thermodesulfobacteriota</taxon>
        <taxon>Desulfuromonadia</taxon>
        <taxon>Geobacterales</taxon>
        <taxon>Geobacteraceae</taxon>
        <taxon>Geomonas</taxon>
    </lineage>
</organism>
<evidence type="ECO:0000313" key="3">
    <source>
        <dbReference type="Proteomes" id="UP000683557"/>
    </source>
</evidence>
<dbReference type="Pfam" id="PF00657">
    <property type="entry name" value="Lipase_GDSL"/>
    <property type="match status" value="1"/>
</dbReference>
<keyword evidence="3" id="KW-1185">Reference proteome</keyword>